<comment type="caution">
    <text evidence="2">The sequence shown here is derived from an EMBL/GenBank/DDBJ whole genome shotgun (WGS) entry which is preliminary data.</text>
</comment>
<organism evidence="2 3">
    <name type="scientific">Mucor plumbeus</name>
    <dbReference type="NCBI Taxonomy" id="97098"/>
    <lineage>
        <taxon>Eukaryota</taxon>
        <taxon>Fungi</taxon>
        <taxon>Fungi incertae sedis</taxon>
        <taxon>Mucoromycota</taxon>
        <taxon>Mucoromycotina</taxon>
        <taxon>Mucoromycetes</taxon>
        <taxon>Mucorales</taxon>
        <taxon>Mucorineae</taxon>
        <taxon>Mucoraceae</taxon>
        <taxon>Mucor</taxon>
    </lineage>
</organism>
<name>A0A8H7USH7_9FUNG</name>
<evidence type="ECO:0000313" key="2">
    <source>
        <dbReference type="EMBL" id="KAG2196971.1"/>
    </source>
</evidence>
<gene>
    <name evidence="2" type="ORF">INT46_004470</name>
</gene>
<feature type="compositionally biased region" description="Basic and acidic residues" evidence="1">
    <location>
        <begin position="27"/>
        <end position="45"/>
    </location>
</feature>
<dbReference type="Proteomes" id="UP000650833">
    <property type="component" value="Unassembled WGS sequence"/>
</dbReference>
<feature type="compositionally biased region" description="Basic and acidic residues" evidence="1">
    <location>
        <begin position="1"/>
        <end position="20"/>
    </location>
</feature>
<evidence type="ECO:0000256" key="1">
    <source>
        <dbReference type="SAM" id="MobiDB-lite"/>
    </source>
</evidence>
<proteinExistence type="predicted"/>
<dbReference type="AlphaFoldDB" id="A0A8H7USH7"/>
<reference evidence="2" key="1">
    <citation type="submission" date="2020-12" db="EMBL/GenBank/DDBJ databases">
        <title>Metabolic potential, ecology and presence of endohyphal bacteria is reflected in genomic diversity of Mucoromycotina.</title>
        <authorList>
            <person name="Muszewska A."/>
            <person name="Okrasinska A."/>
            <person name="Steczkiewicz K."/>
            <person name="Drgas O."/>
            <person name="Orlowska M."/>
            <person name="Perlinska-Lenart U."/>
            <person name="Aleksandrzak-Piekarczyk T."/>
            <person name="Szatraj K."/>
            <person name="Zielenkiewicz U."/>
            <person name="Pilsyk S."/>
            <person name="Malc E."/>
            <person name="Mieczkowski P."/>
            <person name="Kruszewska J.S."/>
            <person name="Biernat P."/>
            <person name="Pawlowska J."/>
        </authorList>
    </citation>
    <scope>NUCLEOTIDE SEQUENCE</scope>
    <source>
        <strain evidence="2">CBS 226.32</strain>
    </source>
</reference>
<evidence type="ECO:0000313" key="3">
    <source>
        <dbReference type="Proteomes" id="UP000650833"/>
    </source>
</evidence>
<keyword evidence="3" id="KW-1185">Reference proteome</keyword>
<feature type="region of interest" description="Disordered" evidence="1">
    <location>
        <begin position="1"/>
        <end position="45"/>
    </location>
</feature>
<accession>A0A8H7USH7</accession>
<sequence length="93" mass="11120">MDGYAHENVHDGRDREHDYGYRGYGCDGRDGRDDRDGRDGRDGRGYDDYGWYDLIIRYCENVVVSANYENDRVSRYYDHDYNHNEEYIAQMNS</sequence>
<protein>
    <submittedName>
        <fullName evidence="2">Uncharacterized protein</fullName>
    </submittedName>
</protein>
<dbReference type="EMBL" id="JAEPRC010000450">
    <property type="protein sequence ID" value="KAG2196971.1"/>
    <property type="molecule type" value="Genomic_DNA"/>
</dbReference>